<dbReference type="EMBL" id="CABIKM010000017">
    <property type="protein sequence ID" value="VUZ84775.1"/>
    <property type="molecule type" value="Genomic_DNA"/>
</dbReference>
<evidence type="ECO:0000313" key="4">
    <source>
        <dbReference type="Proteomes" id="UP000334340"/>
    </source>
</evidence>
<dbReference type="InterPro" id="IPR050194">
    <property type="entry name" value="Glycosyltransferase_grp1"/>
</dbReference>
<dbReference type="Proteomes" id="UP000334340">
    <property type="component" value="Unassembled WGS sequence"/>
</dbReference>
<protein>
    <submittedName>
        <fullName evidence="3">Glycosyl transferase group 1</fullName>
    </submittedName>
</protein>
<feature type="coiled-coil region" evidence="1">
    <location>
        <begin position="12"/>
        <end position="39"/>
    </location>
</feature>
<keyword evidence="4" id="KW-1185">Reference proteome</keyword>
<evidence type="ECO:0000259" key="2">
    <source>
        <dbReference type="Pfam" id="PF13579"/>
    </source>
</evidence>
<dbReference type="GO" id="GO:0016757">
    <property type="term" value="F:glycosyltransferase activity"/>
    <property type="evidence" value="ECO:0007669"/>
    <property type="project" value="TreeGrafter"/>
</dbReference>
<evidence type="ECO:0000313" key="3">
    <source>
        <dbReference type="EMBL" id="VUZ84775.1"/>
    </source>
</evidence>
<dbReference type="AlphaFoldDB" id="A0A564ZHK2"/>
<keyword evidence="3" id="KW-0808">Transferase</keyword>
<keyword evidence="1" id="KW-0175">Coiled coil</keyword>
<dbReference type="Pfam" id="PF13579">
    <property type="entry name" value="Glyco_trans_4_4"/>
    <property type="match status" value="1"/>
</dbReference>
<organism evidence="3 4">
    <name type="scientific">Candidatus Methylomirabilis lanthanidiphila</name>
    <dbReference type="NCBI Taxonomy" id="2211376"/>
    <lineage>
        <taxon>Bacteria</taxon>
        <taxon>Candidatus Methylomirabilota</taxon>
        <taxon>Candidatus Methylomirabilia</taxon>
        <taxon>Candidatus Methylomirabilales</taxon>
        <taxon>Candidatus Methylomirabilaceae</taxon>
        <taxon>Candidatus Methylomirabilis</taxon>
    </lineage>
</organism>
<reference evidence="3 4" key="1">
    <citation type="submission" date="2019-07" db="EMBL/GenBank/DDBJ databases">
        <authorList>
            <person name="Cremers G."/>
        </authorList>
    </citation>
    <scope>NUCLEOTIDE SEQUENCE [LARGE SCALE GENOMIC DNA]</scope>
</reference>
<dbReference type="Gene3D" id="3.40.50.2000">
    <property type="entry name" value="Glycogen Phosphorylase B"/>
    <property type="match status" value="2"/>
</dbReference>
<dbReference type="SUPFAM" id="SSF53756">
    <property type="entry name" value="UDP-Glycosyltransferase/glycogen phosphorylase"/>
    <property type="match status" value="1"/>
</dbReference>
<sequence>MMVVPQYPYPVVGGLERQAHELAKALRELEIEVRVLSGKVALGQPSNDLVEGIPIRRIPWPRQKWLRFLRTPFDLLRHLVTQRKNYDVIHLHQHSWFGLLTISAAKLLGKPILTKLPNVGEFGLPGLASQRLGRLKLAILLRADALVAMSRQSLAELIQAGFPSGRILAVPNGIRLNGMRKTKAVGEATAAPPCRVVFVGRLSKEKALDVLLAAWRQVIHARTSNAILEIWGSGPLESELQQRCHEMGVAQSVRFLGHVDGVSDRLPEKDMFVLPSCAEGNSNAILEAMAAGLPIVSTDVGGTAMLVGKEGAEFLCRPGDSDVLAANLLRLIRDPALRLQIGSAMRRRVERHFDIHRVAETYASAYRLLVAGRRERIKDASHPVILEEPACAD</sequence>
<dbReference type="Pfam" id="PF13692">
    <property type="entry name" value="Glyco_trans_1_4"/>
    <property type="match status" value="1"/>
</dbReference>
<dbReference type="InterPro" id="IPR028098">
    <property type="entry name" value="Glyco_trans_4-like_N"/>
</dbReference>
<dbReference type="PANTHER" id="PTHR45947">
    <property type="entry name" value="SULFOQUINOVOSYL TRANSFERASE SQD2"/>
    <property type="match status" value="1"/>
</dbReference>
<feature type="domain" description="Glycosyltransferase subfamily 4-like N-terminal" evidence="2">
    <location>
        <begin position="13"/>
        <end position="173"/>
    </location>
</feature>
<gene>
    <name evidence="3" type="ORF">MELA_01149</name>
</gene>
<proteinExistence type="predicted"/>
<accession>A0A564ZHK2</accession>
<dbReference type="CDD" id="cd03801">
    <property type="entry name" value="GT4_PimA-like"/>
    <property type="match status" value="1"/>
</dbReference>
<evidence type="ECO:0000256" key="1">
    <source>
        <dbReference type="SAM" id="Coils"/>
    </source>
</evidence>
<dbReference type="PANTHER" id="PTHR45947:SF3">
    <property type="entry name" value="SULFOQUINOVOSYL TRANSFERASE SQD2"/>
    <property type="match status" value="1"/>
</dbReference>
<name>A0A564ZHK2_9BACT</name>